<dbReference type="PANTHER" id="PTHR46109">
    <property type="entry name" value="PROTEIN LIN-28"/>
    <property type="match status" value="1"/>
</dbReference>
<dbReference type="EMBL" id="BARW01008523">
    <property type="protein sequence ID" value="GAI85224.1"/>
    <property type="molecule type" value="Genomic_DNA"/>
</dbReference>
<accession>X1TYT9</accession>
<feature type="non-terminal residue" evidence="4">
    <location>
        <position position="1"/>
    </location>
</feature>
<evidence type="ECO:0000256" key="1">
    <source>
        <dbReference type="ARBA" id="ARBA00004496"/>
    </source>
</evidence>
<dbReference type="PRINTS" id="PR00050">
    <property type="entry name" value="COLDSHOCK"/>
</dbReference>
<dbReference type="GO" id="GO:0003729">
    <property type="term" value="F:mRNA binding"/>
    <property type="evidence" value="ECO:0007669"/>
    <property type="project" value="TreeGrafter"/>
</dbReference>
<dbReference type="AlphaFoldDB" id="X1TYT9"/>
<gene>
    <name evidence="4" type="ORF">S12H4_17437</name>
</gene>
<evidence type="ECO:0000256" key="2">
    <source>
        <dbReference type="ARBA" id="ARBA00022490"/>
    </source>
</evidence>
<dbReference type="PIRSF" id="PIRSF002599">
    <property type="entry name" value="Cold_shock_A"/>
    <property type="match status" value="1"/>
</dbReference>
<dbReference type="Pfam" id="PF00313">
    <property type="entry name" value="CSD"/>
    <property type="match status" value="1"/>
</dbReference>
<keyword evidence="2" id="KW-0963">Cytoplasm</keyword>
<dbReference type="InterPro" id="IPR011129">
    <property type="entry name" value="CSD"/>
</dbReference>
<dbReference type="GO" id="GO:0005737">
    <property type="term" value="C:cytoplasm"/>
    <property type="evidence" value="ECO:0007669"/>
    <property type="project" value="UniProtKB-SubCell"/>
</dbReference>
<dbReference type="InterPro" id="IPR012340">
    <property type="entry name" value="NA-bd_OB-fold"/>
</dbReference>
<name>X1TYT9_9ZZZZ</name>
<dbReference type="SUPFAM" id="SSF50249">
    <property type="entry name" value="Nucleic acid-binding proteins"/>
    <property type="match status" value="1"/>
</dbReference>
<dbReference type="InterPro" id="IPR002059">
    <property type="entry name" value="CSP_DNA-bd"/>
</dbReference>
<organism evidence="4">
    <name type="scientific">marine sediment metagenome</name>
    <dbReference type="NCBI Taxonomy" id="412755"/>
    <lineage>
        <taxon>unclassified sequences</taxon>
        <taxon>metagenomes</taxon>
        <taxon>ecological metagenomes</taxon>
    </lineage>
</organism>
<proteinExistence type="predicted"/>
<evidence type="ECO:0000313" key="4">
    <source>
        <dbReference type="EMBL" id="GAI85224.1"/>
    </source>
</evidence>
<feature type="domain" description="CSD" evidence="3">
    <location>
        <begin position="7"/>
        <end position="73"/>
    </location>
</feature>
<dbReference type="SMART" id="SM00357">
    <property type="entry name" value="CSP"/>
    <property type="match status" value="1"/>
</dbReference>
<protein>
    <recommendedName>
        <fullName evidence="3">CSD domain-containing protein</fullName>
    </recommendedName>
</protein>
<dbReference type="CDD" id="cd04458">
    <property type="entry name" value="CSP_CDS"/>
    <property type="match status" value="1"/>
</dbReference>
<sequence>FRIMNERFFGEVKWFSNERGYGFLIKDGTENEEYFVHFTSIDMEGFKTLKAGQKVSFTLEEEEKGLQAKQVQLEE</sequence>
<dbReference type="GO" id="GO:0031054">
    <property type="term" value="P:pre-miRNA processing"/>
    <property type="evidence" value="ECO:0007669"/>
    <property type="project" value="TreeGrafter"/>
</dbReference>
<comment type="subcellular location">
    <subcellularLocation>
        <location evidence="1">Cytoplasm</location>
    </subcellularLocation>
</comment>
<dbReference type="Gene3D" id="2.40.50.140">
    <property type="entry name" value="Nucleic acid-binding proteins"/>
    <property type="match status" value="1"/>
</dbReference>
<dbReference type="GO" id="GO:0005634">
    <property type="term" value="C:nucleus"/>
    <property type="evidence" value="ECO:0007669"/>
    <property type="project" value="TreeGrafter"/>
</dbReference>
<dbReference type="InterPro" id="IPR051373">
    <property type="entry name" value="Lin-28_RNA-binding"/>
</dbReference>
<evidence type="ECO:0000259" key="3">
    <source>
        <dbReference type="PROSITE" id="PS51857"/>
    </source>
</evidence>
<dbReference type="PROSITE" id="PS51857">
    <property type="entry name" value="CSD_2"/>
    <property type="match status" value="1"/>
</dbReference>
<reference evidence="4" key="1">
    <citation type="journal article" date="2014" name="Front. Microbiol.">
        <title>High frequency of phylogenetically diverse reductive dehalogenase-homologous genes in deep subseafloor sedimentary metagenomes.</title>
        <authorList>
            <person name="Kawai M."/>
            <person name="Futagami T."/>
            <person name="Toyoda A."/>
            <person name="Takaki Y."/>
            <person name="Nishi S."/>
            <person name="Hori S."/>
            <person name="Arai W."/>
            <person name="Tsubouchi T."/>
            <person name="Morono Y."/>
            <person name="Uchiyama I."/>
            <person name="Ito T."/>
            <person name="Fujiyama A."/>
            <person name="Inagaki F."/>
            <person name="Takami H."/>
        </authorList>
    </citation>
    <scope>NUCLEOTIDE SEQUENCE</scope>
    <source>
        <strain evidence="4">Expedition CK06-06</strain>
    </source>
</reference>
<dbReference type="PANTHER" id="PTHR46109:SF1">
    <property type="entry name" value="PROTEIN LIN-28 HOMOLOG"/>
    <property type="match status" value="1"/>
</dbReference>
<dbReference type="InterPro" id="IPR012156">
    <property type="entry name" value="Cold_shock_CspA"/>
</dbReference>
<comment type="caution">
    <text evidence="4">The sequence shown here is derived from an EMBL/GenBank/DDBJ whole genome shotgun (WGS) entry which is preliminary data.</text>
</comment>